<name>A0A4Y3KV77_9CELL</name>
<evidence type="ECO:0000313" key="2">
    <source>
        <dbReference type="Proteomes" id="UP000317046"/>
    </source>
</evidence>
<sequence>MLRSYAPGFDCLMDERRVIVREGSNKAVLQFINECAHVFRVKYAQPCEVAKVDYGGNLGAPEQERESPLLVGPVRKVVKYAEFMGAQSYEVSTVGVSDVSTPFSSGV</sequence>
<gene>
    <name evidence="1" type="ORF">CCE01nite_19710</name>
</gene>
<organism evidence="1 2">
    <name type="scientific">Cellulomonas cellasea</name>
    <dbReference type="NCBI Taxonomy" id="43670"/>
    <lineage>
        <taxon>Bacteria</taxon>
        <taxon>Bacillati</taxon>
        <taxon>Actinomycetota</taxon>
        <taxon>Actinomycetes</taxon>
        <taxon>Micrococcales</taxon>
        <taxon>Cellulomonadaceae</taxon>
        <taxon>Cellulomonas</taxon>
    </lineage>
</organism>
<dbReference type="EMBL" id="BJLR01000017">
    <property type="protein sequence ID" value="GEA88022.1"/>
    <property type="molecule type" value="Genomic_DNA"/>
</dbReference>
<protein>
    <submittedName>
        <fullName evidence="1">Uncharacterized protein</fullName>
    </submittedName>
</protein>
<dbReference type="AlphaFoldDB" id="A0A4Y3KV77"/>
<evidence type="ECO:0000313" key="1">
    <source>
        <dbReference type="EMBL" id="GEA88022.1"/>
    </source>
</evidence>
<reference evidence="1" key="1">
    <citation type="submission" date="2019-06" db="EMBL/GenBank/DDBJ databases">
        <title>Whole genome shotgun sequence of Cellulomonas cellasea NBRC 3753.</title>
        <authorList>
            <person name="Hosoyama A."/>
            <person name="Uohara A."/>
            <person name="Ohji S."/>
            <person name="Ichikawa N."/>
        </authorList>
    </citation>
    <scope>NUCLEOTIDE SEQUENCE [LARGE SCALE GENOMIC DNA]</scope>
    <source>
        <strain evidence="1">NBRC 3753</strain>
    </source>
</reference>
<comment type="caution">
    <text evidence="1">The sequence shown here is derived from an EMBL/GenBank/DDBJ whole genome shotgun (WGS) entry which is preliminary data.</text>
</comment>
<dbReference type="Proteomes" id="UP000317046">
    <property type="component" value="Unassembled WGS sequence"/>
</dbReference>
<proteinExistence type="predicted"/>
<keyword evidence="2" id="KW-1185">Reference proteome</keyword>
<accession>A0A4Y3KV77</accession>